<dbReference type="PANTHER" id="PTHR14568:SF9">
    <property type="entry name" value="TRANSMEMBRANE 6 SUPERFAMILY MEMBER 2"/>
    <property type="match status" value="1"/>
</dbReference>
<feature type="transmembrane region" description="Helical" evidence="8">
    <location>
        <begin position="103"/>
        <end position="128"/>
    </location>
</feature>
<dbReference type="Pfam" id="PF26083">
    <property type="entry name" value="TM_Tm6sf2"/>
    <property type="match status" value="1"/>
</dbReference>
<keyword evidence="11" id="KW-1185">Reference proteome</keyword>
<comment type="subcellular location">
    <subcellularLocation>
        <location evidence="1">Endomembrane system</location>
        <topology evidence="1">Multi-pass membrane protein</topology>
    </subcellularLocation>
</comment>
<dbReference type="InterPro" id="IPR047195">
    <property type="entry name" value="TM6SF1-like"/>
</dbReference>
<dbReference type="PANTHER" id="PTHR14568">
    <property type="entry name" value="TRANSMEMBRANE SUPERFAMILY 6 MEMBER 1/2"/>
    <property type="match status" value="1"/>
</dbReference>
<protein>
    <submittedName>
        <fullName evidence="10">Transmembrane 6 superfamily member 2</fullName>
    </submittedName>
</protein>
<feature type="transmembrane region" description="Helical" evidence="8">
    <location>
        <begin position="140"/>
        <end position="160"/>
    </location>
</feature>
<sequence length="374" mass="42031">MVKPRKTKQVASFSLFLTLDPSLFSPPFHLLLACSPSAIAVTAFGILLFLFALVYSASDSEDALFYVFVVLSFVSGISAVIVLEEDGYISNFLEGYMRQGEPYLSTAHGMMNCYWAATTHFALQLAMIAAITQRKSFRNLGLYWVGSLTMNFSVYLLGNVVGKYGSEIRPDFFLNIPLLLALIWAASRIFAQPKTLSLETADKVSEEQRKSLLQRPLDLVLVGFLLFNVSFTLFRGLVVLDCKADVCFDYINQQEPYLRDPVAYPKIQMLVFLFYGLPYFCLCLYGLLTPGSSWMPDWALISAGAIAQAQFSHIGSSLHQHTPFPYRTPESAWWLVTLFNLAYAVGPHLLVYRCLRNPAFFSPVVSQDDIKKKQ</sequence>
<reference evidence="10" key="3">
    <citation type="submission" date="2025-09" db="UniProtKB">
        <authorList>
            <consortium name="Ensembl"/>
        </authorList>
    </citation>
    <scope>IDENTIFICATION</scope>
</reference>
<dbReference type="GeneTree" id="ENSGT00390000012913"/>
<feature type="transmembrane region" description="Helical" evidence="8">
    <location>
        <begin position="300"/>
        <end position="319"/>
    </location>
</feature>
<dbReference type="AlphaFoldDB" id="A0A670K9F5"/>
<accession>A0A670K9F5</accession>
<comment type="similarity">
    <text evidence="6">Belongs to the TM6SF family.</text>
</comment>
<feature type="transmembrane region" description="Helical" evidence="8">
    <location>
        <begin position="267"/>
        <end position="288"/>
    </location>
</feature>
<organism evidence="10 11">
    <name type="scientific">Podarcis muralis</name>
    <name type="common">Wall lizard</name>
    <name type="synonym">Lacerta muralis</name>
    <dbReference type="NCBI Taxonomy" id="64176"/>
    <lineage>
        <taxon>Eukaryota</taxon>
        <taxon>Metazoa</taxon>
        <taxon>Chordata</taxon>
        <taxon>Craniata</taxon>
        <taxon>Vertebrata</taxon>
        <taxon>Euteleostomi</taxon>
        <taxon>Lepidosauria</taxon>
        <taxon>Squamata</taxon>
        <taxon>Bifurcata</taxon>
        <taxon>Unidentata</taxon>
        <taxon>Episquamata</taxon>
        <taxon>Laterata</taxon>
        <taxon>Lacertibaenia</taxon>
        <taxon>Lacertidae</taxon>
        <taxon>Podarcis</taxon>
    </lineage>
</organism>
<evidence type="ECO:0000313" key="11">
    <source>
        <dbReference type="Proteomes" id="UP000472272"/>
    </source>
</evidence>
<dbReference type="InterPro" id="IPR059044">
    <property type="entry name" value="TM_Tm6sf1/2"/>
</dbReference>
<evidence type="ECO:0000256" key="4">
    <source>
        <dbReference type="ARBA" id="ARBA00022989"/>
    </source>
</evidence>
<feature type="domain" description="EXPERA" evidence="9">
    <location>
        <begin position="217"/>
        <end position="351"/>
    </location>
</feature>
<dbReference type="GO" id="GO:0055088">
    <property type="term" value="P:lipid homeostasis"/>
    <property type="evidence" value="ECO:0007669"/>
    <property type="project" value="TreeGrafter"/>
</dbReference>
<evidence type="ECO:0000256" key="5">
    <source>
        <dbReference type="ARBA" id="ARBA00023136"/>
    </source>
</evidence>
<feature type="transmembrane region" description="Helical" evidence="8">
    <location>
        <begin position="212"/>
        <end position="231"/>
    </location>
</feature>
<keyword evidence="5 7" id="KW-0472">Membrane</keyword>
<dbReference type="Ensembl" id="ENSPMRT00000034989.1">
    <property type="protein sequence ID" value="ENSPMRP00000032980.1"/>
    <property type="gene ID" value="ENSPMRG00000021377.1"/>
</dbReference>
<evidence type="ECO:0000313" key="10">
    <source>
        <dbReference type="Ensembl" id="ENSPMRP00000032980.1"/>
    </source>
</evidence>
<feature type="transmembrane region" description="Helical" evidence="8">
    <location>
        <begin position="172"/>
        <end position="191"/>
    </location>
</feature>
<evidence type="ECO:0000256" key="8">
    <source>
        <dbReference type="SAM" id="Phobius"/>
    </source>
</evidence>
<dbReference type="InterPro" id="IPR033118">
    <property type="entry name" value="EXPERA"/>
</dbReference>
<evidence type="ECO:0000256" key="1">
    <source>
        <dbReference type="ARBA" id="ARBA00004127"/>
    </source>
</evidence>
<dbReference type="GO" id="GO:0042802">
    <property type="term" value="F:identical protein binding"/>
    <property type="evidence" value="ECO:0007669"/>
    <property type="project" value="Ensembl"/>
</dbReference>
<proteinExistence type="inferred from homology"/>
<keyword evidence="4 7" id="KW-1133">Transmembrane helix</keyword>
<dbReference type="GO" id="GO:0019216">
    <property type="term" value="P:regulation of lipid metabolic process"/>
    <property type="evidence" value="ECO:0007669"/>
    <property type="project" value="Ensembl"/>
</dbReference>
<dbReference type="GO" id="GO:0005789">
    <property type="term" value="C:endoplasmic reticulum membrane"/>
    <property type="evidence" value="ECO:0007669"/>
    <property type="project" value="Ensembl"/>
</dbReference>
<evidence type="ECO:0000256" key="3">
    <source>
        <dbReference type="ARBA" id="ARBA00022737"/>
    </source>
</evidence>
<name>A0A670K9F5_PODMU</name>
<feature type="transmembrane region" description="Helical" evidence="8">
    <location>
        <begin position="34"/>
        <end position="56"/>
    </location>
</feature>
<dbReference type="Proteomes" id="UP000472272">
    <property type="component" value="Chromosome 18"/>
</dbReference>
<dbReference type="PROSITE" id="PS51751">
    <property type="entry name" value="EXPERA"/>
    <property type="match status" value="1"/>
</dbReference>
<dbReference type="Pfam" id="PF05241">
    <property type="entry name" value="EBP"/>
    <property type="match status" value="1"/>
</dbReference>
<gene>
    <name evidence="10" type="primary">TM6SF2</name>
</gene>
<dbReference type="OMA" id="VQMLMYM"/>
<keyword evidence="3" id="KW-0677">Repeat</keyword>
<keyword evidence="2 7" id="KW-0812">Transmembrane</keyword>
<reference evidence="10" key="2">
    <citation type="submission" date="2025-08" db="UniProtKB">
        <authorList>
            <consortium name="Ensembl"/>
        </authorList>
    </citation>
    <scope>IDENTIFICATION</scope>
</reference>
<reference evidence="10 11" key="1">
    <citation type="journal article" date="2019" name="Proc. Natl. Acad. Sci. U.S.A.">
        <title>Regulatory changes in pterin and carotenoid genes underlie balanced color polymorphisms in the wall lizard.</title>
        <authorList>
            <person name="Andrade P."/>
            <person name="Pinho C."/>
            <person name="Perez I de Lanuza G."/>
            <person name="Afonso S."/>
            <person name="Brejcha J."/>
            <person name="Rubin C.J."/>
            <person name="Wallerman O."/>
            <person name="Pereira P."/>
            <person name="Sabatino S.J."/>
            <person name="Bellati A."/>
            <person name="Pellitteri-Rosa D."/>
            <person name="Bosakova Z."/>
            <person name="Bunikis I."/>
            <person name="Carretero M.A."/>
            <person name="Feiner N."/>
            <person name="Marsik P."/>
            <person name="Pauperio F."/>
            <person name="Salvi D."/>
            <person name="Soler L."/>
            <person name="While G.M."/>
            <person name="Uller T."/>
            <person name="Font E."/>
            <person name="Andersson L."/>
            <person name="Carneiro M."/>
        </authorList>
    </citation>
    <scope>NUCLEOTIDE SEQUENCE</scope>
</reference>
<feature type="transmembrane region" description="Helical" evidence="8">
    <location>
        <begin position="63"/>
        <end position="83"/>
    </location>
</feature>
<dbReference type="CDD" id="cd21106">
    <property type="entry name" value="TM6SF1-like"/>
    <property type="match status" value="1"/>
</dbReference>
<evidence type="ECO:0000256" key="7">
    <source>
        <dbReference type="PROSITE-ProRule" id="PRU01087"/>
    </source>
</evidence>
<evidence type="ECO:0000259" key="9">
    <source>
        <dbReference type="PROSITE" id="PS51751"/>
    </source>
</evidence>
<dbReference type="GO" id="GO:0033116">
    <property type="term" value="C:endoplasmic reticulum-Golgi intermediate compartment membrane"/>
    <property type="evidence" value="ECO:0007669"/>
    <property type="project" value="Ensembl"/>
</dbReference>
<feature type="transmembrane region" description="Helical" evidence="8">
    <location>
        <begin position="331"/>
        <end position="352"/>
    </location>
</feature>
<evidence type="ECO:0000256" key="6">
    <source>
        <dbReference type="ARBA" id="ARBA00034760"/>
    </source>
</evidence>
<evidence type="ECO:0000256" key="2">
    <source>
        <dbReference type="ARBA" id="ARBA00022692"/>
    </source>
</evidence>
<dbReference type="PROSITE" id="PS51257">
    <property type="entry name" value="PROKAR_LIPOPROTEIN"/>
    <property type="match status" value="1"/>
</dbReference>